<dbReference type="GO" id="GO:0005737">
    <property type="term" value="C:cytoplasm"/>
    <property type="evidence" value="ECO:0007669"/>
    <property type="project" value="UniProtKB-SubCell"/>
</dbReference>
<feature type="compositionally biased region" description="Low complexity" evidence="5">
    <location>
        <begin position="73"/>
        <end position="88"/>
    </location>
</feature>
<feature type="compositionally biased region" description="Basic and acidic residues" evidence="5">
    <location>
        <begin position="122"/>
        <end position="135"/>
    </location>
</feature>
<dbReference type="Pfam" id="PF00789">
    <property type="entry name" value="UBX"/>
    <property type="match status" value="1"/>
</dbReference>
<keyword evidence="4" id="KW-0863">Zinc-finger</keyword>
<dbReference type="PANTHER" id="PTHR46340">
    <property type="entry name" value="UBX DOMAIN-CONTAINING PROTEIN 1"/>
    <property type="match status" value="1"/>
</dbReference>
<evidence type="ECO:0000259" key="8">
    <source>
        <dbReference type="PROSITE" id="PS50157"/>
    </source>
</evidence>
<evidence type="ECO:0000256" key="5">
    <source>
        <dbReference type="SAM" id="MobiDB-lite"/>
    </source>
</evidence>
<dbReference type="Proteomes" id="UP000479000">
    <property type="component" value="Unassembled WGS sequence"/>
</dbReference>
<dbReference type="SMART" id="SM00166">
    <property type="entry name" value="UBX"/>
    <property type="match status" value="1"/>
</dbReference>
<sequence length="337" mass="37386">MSSFASTLMDMGFSKDKVERALEVTGNQGVEPAMEWLLAHGDELNAGSSGMSTGRKLTEDSTPAENSSSTGVPEGELAASSSEPAAEAKSLKCDECGKLFKSQLEVEFHASKSGHSQFSESTEEKKPLTEEEKKQQMLLLEQKLKEKKKEREEKEKAEALAREKSRIRSGKEIVAAKKKLEDEELRKAIELRKREKEADKQARQKIMAQIEADKQARRAKAAGSNETATATVTTAPPVASAPTPAAPPKDYTRTRLQIRLTDGSSITQTFGVKEQLSAVRLYVEMNRTDSQGPFSMMTTFPKKVFEEEDFEKPLDVLGKLNFEMSPVFLLVFQDLRT</sequence>
<dbReference type="InterPro" id="IPR015940">
    <property type="entry name" value="UBA"/>
</dbReference>
<dbReference type="GO" id="GO:0005634">
    <property type="term" value="C:nucleus"/>
    <property type="evidence" value="ECO:0007669"/>
    <property type="project" value="TreeGrafter"/>
</dbReference>
<dbReference type="InterPro" id="IPR009060">
    <property type="entry name" value="UBA-like_sf"/>
</dbReference>
<dbReference type="InterPro" id="IPR001012">
    <property type="entry name" value="UBX_dom"/>
</dbReference>
<keyword evidence="4" id="KW-0479">Metal-binding</keyword>
<accession>A0A6H5GSU6</accession>
<feature type="region of interest" description="Disordered" evidence="5">
    <location>
        <begin position="110"/>
        <end position="164"/>
    </location>
</feature>
<dbReference type="GO" id="GO:1903094">
    <property type="term" value="P:negative regulation of protein K48-linked deubiquitination"/>
    <property type="evidence" value="ECO:0007669"/>
    <property type="project" value="TreeGrafter"/>
</dbReference>
<feature type="region of interest" description="Disordered" evidence="5">
    <location>
        <begin position="41"/>
        <end position="88"/>
    </location>
</feature>
<dbReference type="InterPro" id="IPR041923">
    <property type="entry name" value="UBA_UBXN1"/>
</dbReference>
<dbReference type="PROSITE" id="PS00028">
    <property type="entry name" value="ZINC_FINGER_C2H2_1"/>
    <property type="match status" value="1"/>
</dbReference>
<keyword evidence="4" id="KW-0862">Zinc</keyword>
<dbReference type="PROSITE" id="PS50033">
    <property type="entry name" value="UBX"/>
    <property type="match status" value="1"/>
</dbReference>
<dbReference type="GO" id="GO:0008270">
    <property type="term" value="F:zinc ion binding"/>
    <property type="evidence" value="ECO:0007669"/>
    <property type="project" value="UniProtKB-KW"/>
</dbReference>
<evidence type="ECO:0008006" key="11">
    <source>
        <dbReference type="Google" id="ProtNLM"/>
    </source>
</evidence>
<keyword evidence="10" id="KW-1185">Reference proteome</keyword>
<dbReference type="OrthoDB" id="10254930at2759"/>
<feature type="compositionally biased region" description="Polar residues" evidence="5">
    <location>
        <begin position="60"/>
        <end position="71"/>
    </location>
</feature>
<dbReference type="Pfam" id="PF24560">
    <property type="entry name" value="zf-C2H2_OTU1_C"/>
    <property type="match status" value="1"/>
</dbReference>
<protein>
    <recommendedName>
        <fullName evidence="11">UBX domain-containing protein</fullName>
    </recommendedName>
</protein>
<evidence type="ECO:0000313" key="9">
    <source>
        <dbReference type="EMBL" id="CAB0006230.1"/>
    </source>
</evidence>
<dbReference type="GO" id="GO:0036435">
    <property type="term" value="F:K48-linked polyubiquitin modification-dependent protein binding"/>
    <property type="evidence" value="ECO:0007669"/>
    <property type="project" value="TreeGrafter"/>
</dbReference>
<feature type="domain" description="UBX" evidence="7">
    <location>
        <begin position="249"/>
        <end position="315"/>
    </location>
</feature>
<proteinExistence type="predicted"/>
<evidence type="ECO:0000259" key="6">
    <source>
        <dbReference type="PROSITE" id="PS50030"/>
    </source>
</evidence>
<evidence type="ECO:0000256" key="1">
    <source>
        <dbReference type="ARBA" id="ARBA00004496"/>
    </source>
</evidence>
<feature type="compositionally biased region" description="Low complexity" evidence="5">
    <location>
        <begin position="227"/>
        <end position="243"/>
    </location>
</feature>
<evidence type="ECO:0000256" key="2">
    <source>
        <dbReference type="ARBA" id="ARBA00022490"/>
    </source>
</evidence>
<dbReference type="GO" id="GO:0031397">
    <property type="term" value="P:negative regulation of protein ubiquitination"/>
    <property type="evidence" value="ECO:0007669"/>
    <property type="project" value="TreeGrafter"/>
</dbReference>
<feature type="compositionally biased region" description="Basic and acidic residues" evidence="5">
    <location>
        <begin position="142"/>
        <end position="164"/>
    </location>
</feature>
<evidence type="ECO:0000256" key="3">
    <source>
        <dbReference type="ARBA" id="ARBA00023054"/>
    </source>
</evidence>
<dbReference type="InterPro" id="IPR057766">
    <property type="entry name" value="Znf-C2H2_OTU1-like_C"/>
</dbReference>
<dbReference type="AlphaFoldDB" id="A0A6H5GSU6"/>
<gene>
    <name evidence="9" type="ORF">NTEN_LOCUS11707</name>
</gene>
<dbReference type="InterPro" id="IPR013087">
    <property type="entry name" value="Znf_C2H2_type"/>
</dbReference>
<dbReference type="Pfam" id="PF22562">
    <property type="entry name" value="UBA_7"/>
    <property type="match status" value="1"/>
</dbReference>
<feature type="region of interest" description="Disordered" evidence="5">
    <location>
        <begin position="211"/>
        <end position="252"/>
    </location>
</feature>
<feature type="domain" description="UBA" evidence="6">
    <location>
        <begin position="1"/>
        <end position="40"/>
    </location>
</feature>
<evidence type="ECO:0000259" key="7">
    <source>
        <dbReference type="PROSITE" id="PS50033"/>
    </source>
</evidence>
<evidence type="ECO:0000256" key="4">
    <source>
        <dbReference type="PROSITE-ProRule" id="PRU00042"/>
    </source>
</evidence>
<name>A0A6H5GSU6_9HEMI</name>
<dbReference type="GO" id="GO:0032435">
    <property type="term" value="P:negative regulation of proteasomal ubiquitin-dependent protein catabolic process"/>
    <property type="evidence" value="ECO:0007669"/>
    <property type="project" value="TreeGrafter"/>
</dbReference>
<keyword evidence="2" id="KW-0963">Cytoplasm</keyword>
<dbReference type="SUPFAM" id="SSF46934">
    <property type="entry name" value="UBA-like"/>
    <property type="match status" value="1"/>
</dbReference>
<evidence type="ECO:0000313" key="10">
    <source>
        <dbReference type="Proteomes" id="UP000479000"/>
    </source>
</evidence>
<dbReference type="EMBL" id="CADCXU010017467">
    <property type="protein sequence ID" value="CAB0006230.1"/>
    <property type="molecule type" value="Genomic_DNA"/>
</dbReference>
<dbReference type="PROSITE" id="PS50157">
    <property type="entry name" value="ZINC_FINGER_C2H2_2"/>
    <property type="match status" value="1"/>
</dbReference>
<feature type="domain" description="C2H2-type" evidence="8">
    <location>
        <begin position="91"/>
        <end position="120"/>
    </location>
</feature>
<dbReference type="PANTHER" id="PTHR46340:SF1">
    <property type="entry name" value="UBX DOMAIN-CONTAINING PROTEIN 1"/>
    <property type="match status" value="1"/>
</dbReference>
<dbReference type="CDD" id="cd14302">
    <property type="entry name" value="UBA_UBXN1"/>
    <property type="match status" value="1"/>
</dbReference>
<dbReference type="Gene3D" id="1.10.8.10">
    <property type="entry name" value="DNA helicase RuvA subunit, C-terminal domain"/>
    <property type="match status" value="1"/>
</dbReference>
<dbReference type="Gene3D" id="3.10.20.90">
    <property type="entry name" value="Phosphatidylinositol 3-kinase Catalytic Subunit, Chain A, domain 1"/>
    <property type="match status" value="1"/>
</dbReference>
<dbReference type="SMART" id="SM00165">
    <property type="entry name" value="UBA"/>
    <property type="match status" value="1"/>
</dbReference>
<organism evidence="9 10">
    <name type="scientific">Nesidiocoris tenuis</name>
    <dbReference type="NCBI Taxonomy" id="355587"/>
    <lineage>
        <taxon>Eukaryota</taxon>
        <taxon>Metazoa</taxon>
        <taxon>Ecdysozoa</taxon>
        <taxon>Arthropoda</taxon>
        <taxon>Hexapoda</taxon>
        <taxon>Insecta</taxon>
        <taxon>Pterygota</taxon>
        <taxon>Neoptera</taxon>
        <taxon>Paraneoptera</taxon>
        <taxon>Hemiptera</taxon>
        <taxon>Heteroptera</taxon>
        <taxon>Panheteroptera</taxon>
        <taxon>Cimicomorpha</taxon>
        <taxon>Miridae</taxon>
        <taxon>Dicyphina</taxon>
        <taxon>Nesidiocoris</taxon>
    </lineage>
</organism>
<reference evidence="9 10" key="1">
    <citation type="submission" date="2020-02" db="EMBL/GenBank/DDBJ databases">
        <authorList>
            <person name="Ferguson B K."/>
        </authorList>
    </citation>
    <scope>NUCLEOTIDE SEQUENCE [LARGE SCALE GENOMIC DNA]</scope>
</reference>
<keyword evidence="3" id="KW-0175">Coiled coil</keyword>
<dbReference type="PROSITE" id="PS50030">
    <property type="entry name" value="UBA"/>
    <property type="match status" value="1"/>
</dbReference>
<dbReference type="InterPro" id="IPR029071">
    <property type="entry name" value="Ubiquitin-like_domsf"/>
</dbReference>
<comment type="subcellular location">
    <subcellularLocation>
        <location evidence="1">Cytoplasm</location>
    </subcellularLocation>
</comment>
<dbReference type="SUPFAM" id="SSF54236">
    <property type="entry name" value="Ubiquitin-like"/>
    <property type="match status" value="1"/>
</dbReference>